<feature type="transmembrane region" description="Helical" evidence="8">
    <location>
        <begin position="150"/>
        <end position="169"/>
    </location>
</feature>
<gene>
    <name evidence="9" type="ORF">CKO31_01745</name>
</gene>
<dbReference type="PANTHER" id="PTHR30269">
    <property type="entry name" value="TRANSMEMBRANE PROTEIN YFCA"/>
    <property type="match status" value="1"/>
</dbReference>
<evidence type="ECO:0000313" key="9">
    <source>
        <dbReference type="EMBL" id="MBK1629480.1"/>
    </source>
</evidence>
<accession>A0ABS1CC51</accession>
<evidence type="ECO:0000256" key="1">
    <source>
        <dbReference type="ARBA" id="ARBA00004651"/>
    </source>
</evidence>
<comment type="subcellular location">
    <subcellularLocation>
        <location evidence="1 8">Cell membrane</location>
        <topology evidence="1 8">Multi-pass membrane protein</topology>
    </subcellularLocation>
</comment>
<evidence type="ECO:0000256" key="5">
    <source>
        <dbReference type="ARBA" id="ARBA00022692"/>
    </source>
</evidence>
<sequence>MEVLELALVLFAIALVAGGIDAMAGGGGLLTVPALLWAGLTPVQALATNKAQSVFGSFAATARFVRAGAIDLRAAALAVACTFVGAAAGSVAVQVLASDLLAGLVPVLLIGFALYFLFSPRVSDLDSRRRIGDRAFAFTVGTAVGFYDGFFGPGTGTFFAIGYVALLGYNLRRATAHAKLLNFTSNLAALLLFVAGGQVVWALALAMAAGQFIGGWIGAHLVLSHGARLVRPVLVAVSLAVSAHLLWERFATAEAAAPAAQADTAAQ</sequence>
<evidence type="ECO:0000313" key="10">
    <source>
        <dbReference type="Proteomes" id="UP000748752"/>
    </source>
</evidence>
<evidence type="ECO:0000256" key="2">
    <source>
        <dbReference type="ARBA" id="ARBA00009142"/>
    </source>
</evidence>
<keyword evidence="5 8" id="KW-0812">Transmembrane</keyword>
<dbReference type="Pfam" id="PF01925">
    <property type="entry name" value="TauE"/>
    <property type="match status" value="1"/>
</dbReference>
<evidence type="ECO:0000256" key="8">
    <source>
        <dbReference type="RuleBase" id="RU363041"/>
    </source>
</evidence>
<reference evidence="9 10" key="1">
    <citation type="journal article" date="2020" name="Microorganisms">
        <title>Osmotic Adaptation and Compatible Solute Biosynthesis of Phototrophic Bacteria as Revealed from Genome Analyses.</title>
        <authorList>
            <person name="Imhoff J.F."/>
            <person name="Rahn T."/>
            <person name="Kunzel S."/>
            <person name="Keller A."/>
            <person name="Neulinger S.C."/>
        </authorList>
    </citation>
    <scope>NUCLEOTIDE SEQUENCE [LARGE SCALE GENOMIC DNA]</scope>
    <source>
        <strain evidence="9 10">DSM 6210</strain>
    </source>
</reference>
<evidence type="ECO:0000256" key="3">
    <source>
        <dbReference type="ARBA" id="ARBA00022448"/>
    </source>
</evidence>
<protein>
    <recommendedName>
        <fullName evidence="8">Probable membrane transporter protein</fullName>
    </recommendedName>
</protein>
<keyword evidence="4 8" id="KW-1003">Cell membrane</keyword>
<feature type="transmembrane region" description="Helical" evidence="8">
    <location>
        <begin position="100"/>
        <end position="118"/>
    </location>
</feature>
<proteinExistence type="inferred from homology"/>
<dbReference type="EMBL" id="NRRV01000002">
    <property type="protein sequence ID" value="MBK1629480.1"/>
    <property type="molecule type" value="Genomic_DNA"/>
</dbReference>
<comment type="similarity">
    <text evidence="2 8">Belongs to the 4-toluene sulfonate uptake permease (TSUP) (TC 2.A.102) family.</text>
</comment>
<dbReference type="PANTHER" id="PTHR30269:SF0">
    <property type="entry name" value="MEMBRANE TRANSPORTER PROTEIN YFCA-RELATED"/>
    <property type="match status" value="1"/>
</dbReference>
<dbReference type="InterPro" id="IPR002781">
    <property type="entry name" value="TM_pro_TauE-like"/>
</dbReference>
<keyword evidence="3" id="KW-0813">Transport</keyword>
<comment type="caution">
    <text evidence="9">The sequence shown here is derived from an EMBL/GenBank/DDBJ whole genome shotgun (WGS) entry which is preliminary data.</text>
</comment>
<dbReference type="Proteomes" id="UP000748752">
    <property type="component" value="Unassembled WGS sequence"/>
</dbReference>
<dbReference type="InterPro" id="IPR052017">
    <property type="entry name" value="TSUP"/>
</dbReference>
<evidence type="ECO:0000256" key="6">
    <source>
        <dbReference type="ARBA" id="ARBA00022989"/>
    </source>
</evidence>
<organism evidence="9 10">
    <name type="scientific">Thiohalocapsa halophila</name>
    <dbReference type="NCBI Taxonomy" id="69359"/>
    <lineage>
        <taxon>Bacteria</taxon>
        <taxon>Pseudomonadati</taxon>
        <taxon>Pseudomonadota</taxon>
        <taxon>Gammaproteobacteria</taxon>
        <taxon>Chromatiales</taxon>
        <taxon>Chromatiaceae</taxon>
        <taxon>Thiohalocapsa</taxon>
    </lineage>
</organism>
<keyword evidence="7 8" id="KW-0472">Membrane</keyword>
<feature type="transmembrane region" description="Helical" evidence="8">
    <location>
        <begin position="190"/>
        <end position="217"/>
    </location>
</feature>
<feature type="transmembrane region" description="Helical" evidence="8">
    <location>
        <begin position="74"/>
        <end position="93"/>
    </location>
</feature>
<keyword evidence="6 8" id="KW-1133">Transmembrane helix</keyword>
<name>A0ABS1CC51_9GAMM</name>
<keyword evidence="10" id="KW-1185">Reference proteome</keyword>
<evidence type="ECO:0000256" key="7">
    <source>
        <dbReference type="ARBA" id="ARBA00023136"/>
    </source>
</evidence>
<evidence type="ECO:0000256" key="4">
    <source>
        <dbReference type="ARBA" id="ARBA00022475"/>
    </source>
</evidence>